<dbReference type="GO" id="GO:0005829">
    <property type="term" value="C:cytosol"/>
    <property type="evidence" value="ECO:0007669"/>
    <property type="project" value="TreeGrafter"/>
</dbReference>
<dbReference type="Proteomes" id="UP000319627">
    <property type="component" value="Unassembled WGS sequence"/>
</dbReference>
<dbReference type="PIRSF" id="PIRSF000412">
    <property type="entry name" value="SHMT"/>
    <property type="match status" value="1"/>
</dbReference>
<dbReference type="GO" id="GO:0035999">
    <property type="term" value="P:tetrahydrofolate interconversion"/>
    <property type="evidence" value="ECO:0007669"/>
    <property type="project" value="UniProtKB-UniRule"/>
</dbReference>
<organism evidence="14 15">
    <name type="scientific">Azomonas agilis</name>
    <dbReference type="NCBI Taxonomy" id="116849"/>
    <lineage>
        <taxon>Bacteria</taxon>
        <taxon>Pseudomonadati</taxon>
        <taxon>Pseudomonadota</taxon>
        <taxon>Gammaproteobacteria</taxon>
        <taxon>Pseudomonadales</taxon>
        <taxon>Pseudomonadaceae</taxon>
        <taxon>Azomonas</taxon>
    </lineage>
</organism>
<feature type="modified residue" description="N6-(pyridoxal phosphate)lysine" evidence="11 12">
    <location>
        <position position="230"/>
    </location>
</feature>
<evidence type="ECO:0000256" key="6">
    <source>
        <dbReference type="ARBA" id="ARBA00022490"/>
    </source>
</evidence>
<evidence type="ECO:0000256" key="12">
    <source>
        <dbReference type="PIRSR" id="PIRSR000412-50"/>
    </source>
</evidence>
<dbReference type="InterPro" id="IPR015424">
    <property type="entry name" value="PyrdxlP-dep_Trfase"/>
</dbReference>
<keyword evidence="10 11" id="KW-0663">Pyridoxal phosphate</keyword>
<evidence type="ECO:0000256" key="5">
    <source>
        <dbReference type="ARBA" id="ARBA00011738"/>
    </source>
</evidence>
<dbReference type="InterPro" id="IPR019798">
    <property type="entry name" value="Ser_HO-MeTrfase_PLP_BS"/>
</dbReference>
<keyword evidence="9 11" id="KW-0808">Transferase</keyword>
<dbReference type="Gene3D" id="3.90.1150.10">
    <property type="entry name" value="Aspartate Aminotransferase, domain 1"/>
    <property type="match status" value="1"/>
</dbReference>
<evidence type="ECO:0000259" key="13">
    <source>
        <dbReference type="Pfam" id="PF00464"/>
    </source>
</evidence>
<keyword evidence="15" id="KW-1185">Reference proteome</keyword>
<dbReference type="PANTHER" id="PTHR11680">
    <property type="entry name" value="SERINE HYDROXYMETHYLTRANSFERASE"/>
    <property type="match status" value="1"/>
</dbReference>
<gene>
    <name evidence="11" type="primary">glyA</name>
    <name evidence="14" type="ORF">LX59_01666</name>
</gene>
<comment type="cofactor">
    <cofactor evidence="2 11 12">
        <name>pyridoxal 5'-phosphate</name>
        <dbReference type="ChEBI" id="CHEBI:597326"/>
    </cofactor>
</comment>
<feature type="binding site" evidence="11">
    <location>
        <begin position="125"/>
        <end position="127"/>
    </location>
    <ligand>
        <name>(6S)-5,6,7,8-tetrahydrofolate</name>
        <dbReference type="ChEBI" id="CHEBI:57453"/>
    </ligand>
</feature>
<evidence type="ECO:0000256" key="10">
    <source>
        <dbReference type="ARBA" id="ARBA00022898"/>
    </source>
</evidence>
<comment type="similarity">
    <text evidence="4 11">Belongs to the SHMT family.</text>
</comment>
<dbReference type="OrthoDB" id="9803846at2"/>
<comment type="pathway">
    <text evidence="11">One-carbon metabolism; tetrahydrofolate interconversion.</text>
</comment>
<comment type="catalytic activity">
    <reaction evidence="1 11">
        <text>(6R)-5,10-methylene-5,6,7,8-tetrahydrofolate + glycine + H2O = (6S)-5,6,7,8-tetrahydrofolate + L-serine</text>
        <dbReference type="Rhea" id="RHEA:15481"/>
        <dbReference type="ChEBI" id="CHEBI:15377"/>
        <dbReference type="ChEBI" id="CHEBI:15636"/>
        <dbReference type="ChEBI" id="CHEBI:33384"/>
        <dbReference type="ChEBI" id="CHEBI:57305"/>
        <dbReference type="ChEBI" id="CHEBI:57453"/>
        <dbReference type="EC" id="2.1.2.1"/>
    </reaction>
</comment>
<comment type="caution">
    <text evidence="14">The sequence shown here is derived from an EMBL/GenBank/DDBJ whole genome shotgun (WGS) entry which is preliminary data.</text>
</comment>
<evidence type="ECO:0000256" key="1">
    <source>
        <dbReference type="ARBA" id="ARBA00001528"/>
    </source>
</evidence>
<dbReference type="GO" id="GO:0008168">
    <property type="term" value="F:methyltransferase activity"/>
    <property type="evidence" value="ECO:0007669"/>
    <property type="project" value="UniProtKB-KW"/>
</dbReference>
<reference evidence="14 15" key="1">
    <citation type="submission" date="2019-07" db="EMBL/GenBank/DDBJ databases">
        <title>Genomic Encyclopedia of Type Strains, Phase I: the one thousand microbial genomes (KMG-I) project.</title>
        <authorList>
            <person name="Kyrpides N."/>
        </authorList>
    </citation>
    <scope>NUCLEOTIDE SEQUENCE [LARGE SCALE GENOMIC DNA]</scope>
    <source>
        <strain evidence="14 15">DSM 375</strain>
    </source>
</reference>
<dbReference type="EC" id="2.1.2.1" evidence="11"/>
<dbReference type="SUPFAM" id="SSF53383">
    <property type="entry name" value="PLP-dependent transferases"/>
    <property type="match status" value="1"/>
</dbReference>
<keyword evidence="8 11" id="KW-0028">Amino-acid biosynthesis</keyword>
<dbReference type="FunFam" id="3.90.1150.10:FF:000003">
    <property type="entry name" value="Serine hydroxymethyltransferase"/>
    <property type="match status" value="1"/>
</dbReference>
<comment type="pathway">
    <text evidence="11">Amino-acid biosynthesis; glycine biosynthesis; glycine from L-serine: step 1/1.</text>
</comment>
<evidence type="ECO:0000256" key="3">
    <source>
        <dbReference type="ARBA" id="ARBA00004496"/>
    </source>
</evidence>
<feature type="domain" description="Serine hydroxymethyltransferase-like" evidence="13">
    <location>
        <begin position="9"/>
        <end position="386"/>
    </location>
</feature>
<feature type="binding site" evidence="11">
    <location>
        <begin position="355"/>
        <end position="357"/>
    </location>
    <ligand>
        <name>(6S)-5,6,7,8-tetrahydrofolate</name>
        <dbReference type="ChEBI" id="CHEBI:57453"/>
    </ligand>
</feature>
<feature type="binding site" evidence="11">
    <location>
        <position position="246"/>
    </location>
    <ligand>
        <name>(6S)-5,6,7,8-tetrahydrofolate</name>
        <dbReference type="ChEBI" id="CHEBI:57453"/>
    </ligand>
</feature>
<evidence type="ECO:0000256" key="2">
    <source>
        <dbReference type="ARBA" id="ARBA00001933"/>
    </source>
</evidence>
<dbReference type="InterPro" id="IPR039429">
    <property type="entry name" value="SHMT-like_dom"/>
</dbReference>
<dbReference type="GO" id="GO:0030170">
    <property type="term" value="F:pyridoxal phosphate binding"/>
    <property type="evidence" value="ECO:0007669"/>
    <property type="project" value="UniProtKB-UniRule"/>
</dbReference>
<dbReference type="InterPro" id="IPR015422">
    <property type="entry name" value="PyrdxlP-dep_Trfase_small"/>
</dbReference>
<dbReference type="CDD" id="cd00378">
    <property type="entry name" value="SHMT"/>
    <property type="match status" value="1"/>
</dbReference>
<dbReference type="PANTHER" id="PTHR11680:SF50">
    <property type="entry name" value="SERINE HYDROXYMETHYLTRANSFERASE"/>
    <property type="match status" value="1"/>
</dbReference>
<protein>
    <recommendedName>
        <fullName evidence="11">Serine hydroxymethyltransferase</fullName>
        <shortName evidence="11">SHMT</shortName>
        <shortName evidence="11">Serine methylase</shortName>
        <ecNumber evidence="11">2.1.2.1</ecNumber>
    </recommendedName>
</protein>
<sequence length="418" mass="45344">MFSRDLTLARYDADLFAAMQQEAQRQEDHIELIASENYTSPAVMEAQGSVLTNKYAEGYPSKRYYGGCEYVDIVEQLAIARAKELFGADYANVQPHAGSQANSAVFQALVQPGDTVLGMSLAHGGHLTHGASVNFSGKIYKAVQYGLNTETGLIDYDEVERLAVEHQPKMIIAGFSAYSQVLDFPRFRAIADKVGAYLFVDMAHVAGLVAAGVYPNPVPFADVVTTTTHKTLRGPRGGLILAKANEEIEKKLNSAVFPGGQGGPLMHVIAAKAVCFKEALTPEFKTYQQQVVKNAKAMAQVFIDRGFDVVSGGTENHLFLLSLIKQDITGKDADAALGRAFITVNKNTVPNDPRSPFVTSGLRIGTPAVTTRGFTEVECRELAGWICDILQNMGDESVVDAVREKVQAICTRLPVYGR</sequence>
<dbReference type="UniPathway" id="UPA00288">
    <property type="reaction ID" value="UER01023"/>
</dbReference>
<dbReference type="InterPro" id="IPR049943">
    <property type="entry name" value="Ser_HO-MeTrfase-like"/>
</dbReference>
<proteinExistence type="inferred from homology"/>
<dbReference type="InterPro" id="IPR015421">
    <property type="entry name" value="PyrdxlP-dep_Trfase_major"/>
</dbReference>
<dbReference type="InterPro" id="IPR001085">
    <property type="entry name" value="Ser_HO-MeTrfase"/>
</dbReference>
<evidence type="ECO:0000256" key="9">
    <source>
        <dbReference type="ARBA" id="ARBA00022679"/>
    </source>
</evidence>
<dbReference type="GO" id="GO:0032259">
    <property type="term" value="P:methylation"/>
    <property type="evidence" value="ECO:0007669"/>
    <property type="project" value="UniProtKB-KW"/>
</dbReference>
<evidence type="ECO:0000256" key="4">
    <source>
        <dbReference type="ARBA" id="ARBA00006376"/>
    </source>
</evidence>
<comment type="subunit">
    <text evidence="5 11">Homodimer.</text>
</comment>
<dbReference type="FunFam" id="3.40.640.10:FF:000001">
    <property type="entry name" value="Serine hydroxymethyltransferase"/>
    <property type="match status" value="1"/>
</dbReference>
<dbReference type="PROSITE" id="PS00096">
    <property type="entry name" value="SHMT"/>
    <property type="match status" value="1"/>
</dbReference>
<dbReference type="GO" id="GO:0019264">
    <property type="term" value="P:glycine biosynthetic process from serine"/>
    <property type="evidence" value="ECO:0007669"/>
    <property type="project" value="UniProtKB-UniRule"/>
</dbReference>
<evidence type="ECO:0000256" key="8">
    <source>
        <dbReference type="ARBA" id="ARBA00022605"/>
    </source>
</evidence>
<dbReference type="Pfam" id="PF00464">
    <property type="entry name" value="SHMT"/>
    <property type="match status" value="1"/>
</dbReference>
<keyword evidence="6 11" id="KW-0963">Cytoplasm</keyword>
<keyword evidence="14" id="KW-0489">Methyltransferase</keyword>
<feature type="site" description="Plays an important role in substrate specificity" evidence="11">
    <location>
        <position position="229"/>
    </location>
</feature>
<dbReference type="UniPathway" id="UPA00193"/>
<feature type="binding site" evidence="11">
    <location>
        <position position="121"/>
    </location>
    <ligand>
        <name>(6S)-5,6,7,8-tetrahydrofolate</name>
        <dbReference type="ChEBI" id="CHEBI:57453"/>
    </ligand>
</feature>
<evidence type="ECO:0000256" key="7">
    <source>
        <dbReference type="ARBA" id="ARBA00022563"/>
    </source>
</evidence>
<dbReference type="AlphaFoldDB" id="A0A562IKH8"/>
<accession>A0A562IKH8</accession>
<dbReference type="EMBL" id="VLKG01000005">
    <property type="protein sequence ID" value="TWH71382.1"/>
    <property type="molecule type" value="Genomic_DNA"/>
</dbReference>
<comment type="subcellular location">
    <subcellularLocation>
        <location evidence="3 11">Cytoplasm</location>
    </subcellularLocation>
</comment>
<dbReference type="RefSeq" id="WP_144571378.1">
    <property type="nucleotide sequence ID" value="NZ_VLKG01000005.1"/>
</dbReference>
<evidence type="ECO:0000313" key="15">
    <source>
        <dbReference type="Proteomes" id="UP000319627"/>
    </source>
</evidence>
<dbReference type="HAMAP" id="MF_00051">
    <property type="entry name" value="SHMT"/>
    <property type="match status" value="1"/>
</dbReference>
<dbReference type="NCBIfam" id="NF000586">
    <property type="entry name" value="PRK00011.1"/>
    <property type="match status" value="1"/>
</dbReference>
<dbReference type="Gene3D" id="3.40.640.10">
    <property type="entry name" value="Type I PLP-dependent aspartate aminotransferase-like (Major domain)"/>
    <property type="match status" value="1"/>
</dbReference>
<evidence type="ECO:0000256" key="11">
    <source>
        <dbReference type="HAMAP-Rule" id="MF_00051"/>
    </source>
</evidence>
<dbReference type="GO" id="GO:0004372">
    <property type="term" value="F:glycine hydroxymethyltransferase activity"/>
    <property type="evidence" value="ECO:0007669"/>
    <property type="project" value="UniProtKB-UniRule"/>
</dbReference>
<evidence type="ECO:0000313" key="14">
    <source>
        <dbReference type="EMBL" id="TWH71382.1"/>
    </source>
</evidence>
<keyword evidence="7 11" id="KW-0554">One-carbon metabolism</keyword>
<name>A0A562IKH8_9GAMM</name>
<comment type="function">
    <text evidence="11">Catalyzes the reversible interconversion of serine and glycine with tetrahydrofolate (THF) serving as the one-carbon carrier. This reaction serves as the major source of one-carbon groups required for the biosynthesis of purines, thymidylate, methionine, and other important biomolecules. Also exhibits THF-independent aldolase activity toward beta-hydroxyamino acids, producing glycine and aldehydes, via a retro-aldol mechanism.</text>
</comment>